<evidence type="ECO:0000313" key="3">
    <source>
        <dbReference type="Proteomes" id="UP001432014"/>
    </source>
</evidence>
<dbReference type="EMBL" id="CP108482">
    <property type="protein sequence ID" value="WUS61273.1"/>
    <property type="molecule type" value="Genomic_DNA"/>
</dbReference>
<gene>
    <name evidence="1" type="ORF">OG469_00290</name>
    <name evidence="2" type="ORF">OG469_40730</name>
</gene>
<dbReference type="RefSeq" id="WP_329492689.1">
    <property type="nucleotide sequence ID" value="NZ_CP108460.1"/>
</dbReference>
<evidence type="ECO:0000313" key="1">
    <source>
        <dbReference type="EMBL" id="WUS54073.1"/>
    </source>
</evidence>
<evidence type="ECO:0000313" key="2">
    <source>
        <dbReference type="EMBL" id="WUS61273.1"/>
    </source>
</evidence>
<dbReference type="EMBL" id="CP108482">
    <property type="protein sequence ID" value="WUS54073.1"/>
    <property type="molecule type" value="Genomic_DNA"/>
</dbReference>
<evidence type="ECO:0008006" key="4">
    <source>
        <dbReference type="Google" id="ProtNLM"/>
    </source>
</evidence>
<protein>
    <recommendedName>
        <fullName evidence="4">DUF309 domain-containing protein</fullName>
    </recommendedName>
</protein>
<name>A0ABZ1VZT1_9ACTN</name>
<organism evidence="1 3">
    <name type="scientific">Kitasatospora herbaricolor</name>
    <dbReference type="NCBI Taxonomy" id="68217"/>
    <lineage>
        <taxon>Bacteria</taxon>
        <taxon>Bacillati</taxon>
        <taxon>Actinomycetota</taxon>
        <taxon>Actinomycetes</taxon>
        <taxon>Kitasatosporales</taxon>
        <taxon>Streptomycetaceae</taxon>
        <taxon>Kitasatospora</taxon>
    </lineage>
</organism>
<keyword evidence="3" id="KW-1185">Reference proteome</keyword>
<sequence length="108" mass="12059">MIDGLSSRALSEIAHLERTRSYLRPGDVAAAVRLWKDHVRLCERQQWHDHEWGNVHWYCCGDPLEARTLLGTVTRAMSPRGARGLRTVITRLDSAYGPPLPPDDGAAG</sequence>
<reference evidence="1 3" key="1">
    <citation type="submission" date="2022-10" db="EMBL/GenBank/DDBJ databases">
        <title>The complete genomes of actinobacterial strains from the NBC collection.</title>
        <authorList>
            <person name="Joergensen T.S."/>
            <person name="Alvarez Arevalo M."/>
            <person name="Sterndorff E.B."/>
            <person name="Faurdal D."/>
            <person name="Vuksanovic O."/>
            <person name="Mourched A.-S."/>
            <person name="Charusanti P."/>
            <person name="Shaw S."/>
            <person name="Blin K."/>
            <person name="Weber T."/>
        </authorList>
    </citation>
    <scope>NUCLEOTIDE SEQUENCE [LARGE SCALE GENOMIC DNA]</scope>
    <source>
        <strain evidence="1 3">NBC_01247</strain>
    </source>
</reference>
<accession>A0ABZ1VZT1</accession>
<dbReference type="Proteomes" id="UP001432014">
    <property type="component" value="Chromosome"/>
</dbReference>
<proteinExistence type="predicted"/>